<feature type="domain" description="M23ase beta-sheet core" evidence="10">
    <location>
        <begin position="307"/>
        <end position="395"/>
    </location>
</feature>
<evidence type="ECO:0000256" key="9">
    <source>
        <dbReference type="SAM" id="SignalP"/>
    </source>
</evidence>
<reference evidence="11 12" key="1">
    <citation type="submission" date="2020-08" db="EMBL/GenBank/DDBJ databases">
        <title>Draft genome sequence of Parasphingopyxis sp. GrpM-11.</title>
        <authorList>
            <person name="Oh J."/>
            <person name="Roh D.-H."/>
        </authorList>
    </citation>
    <scope>NUCLEOTIDE SEQUENCE [LARGE SCALE GENOMIC DNA]</scope>
    <source>
        <strain evidence="11 12">GrpM-11</strain>
    </source>
</reference>
<feature type="region of interest" description="Disordered" evidence="8">
    <location>
        <begin position="250"/>
        <end position="284"/>
    </location>
</feature>
<evidence type="ECO:0000256" key="2">
    <source>
        <dbReference type="ARBA" id="ARBA00022670"/>
    </source>
</evidence>
<gene>
    <name evidence="11" type="ORF">H6P80_13735</name>
</gene>
<feature type="coiled-coil region" evidence="7">
    <location>
        <begin position="38"/>
        <end position="100"/>
    </location>
</feature>
<keyword evidence="3" id="KW-0479">Metal-binding</keyword>
<evidence type="ECO:0000256" key="4">
    <source>
        <dbReference type="ARBA" id="ARBA00022801"/>
    </source>
</evidence>
<dbReference type="Gene3D" id="2.70.70.10">
    <property type="entry name" value="Glucose Permease (Domain IIA)"/>
    <property type="match status" value="1"/>
</dbReference>
<dbReference type="EMBL" id="JACJVJ010000002">
    <property type="protein sequence ID" value="MBC2778680.1"/>
    <property type="molecule type" value="Genomic_DNA"/>
</dbReference>
<dbReference type="SUPFAM" id="SSF51261">
    <property type="entry name" value="Duplicated hybrid motif"/>
    <property type="match status" value="1"/>
</dbReference>
<dbReference type="Pfam" id="PF01551">
    <property type="entry name" value="Peptidase_M23"/>
    <property type="match status" value="1"/>
</dbReference>
<keyword evidence="4" id="KW-0378">Hydrolase</keyword>
<feature type="compositionally biased region" description="Low complexity" evidence="8">
    <location>
        <begin position="254"/>
        <end position="276"/>
    </location>
</feature>
<dbReference type="RefSeq" id="WP_185801919.1">
    <property type="nucleotide sequence ID" value="NZ_JACJVJ010000002.1"/>
</dbReference>
<dbReference type="InterPro" id="IPR011055">
    <property type="entry name" value="Dup_hybrid_motif"/>
</dbReference>
<dbReference type="CDD" id="cd12797">
    <property type="entry name" value="M23_peptidase"/>
    <property type="match status" value="1"/>
</dbReference>
<evidence type="ECO:0000256" key="5">
    <source>
        <dbReference type="ARBA" id="ARBA00022833"/>
    </source>
</evidence>
<evidence type="ECO:0000256" key="1">
    <source>
        <dbReference type="ARBA" id="ARBA00001947"/>
    </source>
</evidence>
<dbReference type="GO" id="GO:0046872">
    <property type="term" value="F:metal ion binding"/>
    <property type="evidence" value="ECO:0007669"/>
    <property type="project" value="UniProtKB-KW"/>
</dbReference>
<keyword evidence="7" id="KW-0175">Coiled coil</keyword>
<feature type="chain" id="PRO_5032796188" evidence="9">
    <location>
        <begin position="23"/>
        <end position="403"/>
    </location>
</feature>
<evidence type="ECO:0000256" key="3">
    <source>
        <dbReference type="ARBA" id="ARBA00022723"/>
    </source>
</evidence>
<dbReference type="PANTHER" id="PTHR21666:SF288">
    <property type="entry name" value="CELL DIVISION PROTEIN YTFB"/>
    <property type="match status" value="1"/>
</dbReference>
<keyword evidence="6" id="KW-0482">Metalloprotease</keyword>
<evidence type="ECO:0000313" key="11">
    <source>
        <dbReference type="EMBL" id="MBC2778680.1"/>
    </source>
</evidence>
<feature type="signal peptide" evidence="9">
    <location>
        <begin position="1"/>
        <end position="22"/>
    </location>
</feature>
<sequence>MWVRLLAMTALFSMALAPFAFAQDSALVATSASEGEALQEALRQRAIARRRAEQFQTQAEEAESEAERAAAAQAAAAAEVQAAEADLSAAQSRIRLIEELRREQRARLAERQGAIIGFTAALQTMARRPPGLALVQPGSIRDIVHVRSLFATTLPVVRERTQGLRAEVARGANLRLQADRAVAVLEQRQGDLEGRRTRLAALERTSRQQAERLAGAAMMETDRVLALGEDAHDIRQLMSELDRQAEIRDDLIDLPGPRLRPRQPGEANAPRQQASRPRARQRPPYRLPVMGEVVEGLGEISDAGVRSRGLTIATQPGAQVIAPTAGRVSYAGDFRGYGRIVIIDHSGGWTTLITDLATISVRVGDVVRQGAPIGRAGDDRPTVSVELRRDGRPVDISSLVSRG</sequence>
<protein>
    <submittedName>
        <fullName evidence="11">Peptidoglycan DD-metalloendopeptidase family protein</fullName>
    </submittedName>
</protein>
<evidence type="ECO:0000256" key="8">
    <source>
        <dbReference type="SAM" id="MobiDB-lite"/>
    </source>
</evidence>
<evidence type="ECO:0000256" key="6">
    <source>
        <dbReference type="ARBA" id="ARBA00023049"/>
    </source>
</evidence>
<comment type="cofactor">
    <cofactor evidence="1">
        <name>Zn(2+)</name>
        <dbReference type="ChEBI" id="CHEBI:29105"/>
    </cofactor>
</comment>
<dbReference type="AlphaFoldDB" id="A0A842I2Z4"/>
<comment type="caution">
    <text evidence="11">The sequence shown here is derived from an EMBL/GenBank/DDBJ whole genome shotgun (WGS) entry which is preliminary data.</text>
</comment>
<evidence type="ECO:0000259" key="10">
    <source>
        <dbReference type="Pfam" id="PF01551"/>
    </source>
</evidence>
<accession>A0A842I2Z4</accession>
<organism evidence="11 12">
    <name type="scientific">Parasphingopyxis marina</name>
    <dbReference type="NCBI Taxonomy" id="2761622"/>
    <lineage>
        <taxon>Bacteria</taxon>
        <taxon>Pseudomonadati</taxon>
        <taxon>Pseudomonadota</taxon>
        <taxon>Alphaproteobacteria</taxon>
        <taxon>Sphingomonadales</taxon>
        <taxon>Sphingomonadaceae</taxon>
        <taxon>Parasphingopyxis</taxon>
    </lineage>
</organism>
<dbReference type="GO" id="GO:0006508">
    <property type="term" value="P:proteolysis"/>
    <property type="evidence" value="ECO:0007669"/>
    <property type="project" value="UniProtKB-KW"/>
</dbReference>
<keyword evidence="12" id="KW-1185">Reference proteome</keyword>
<dbReference type="GO" id="GO:0004222">
    <property type="term" value="F:metalloendopeptidase activity"/>
    <property type="evidence" value="ECO:0007669"/>
    <property type="project" value="TreeGrafter"/>
</dbReference>
<dbReference type="InterPro" id="IPR016047">
    <property type="entry name" value="M23ase_b-sheet_dom"/>
</dbReference>
<evidence type="ECO:0000313" key="12">
    <source>
        <dbReference type="Proteomes" id="UP000564378"/>
    </source>
</evidence>
<dbReference type="PANTHER" id="PTHR21666">
    <property type="entry name" value="PEPTIDASE-RELATED"/>
    <property type="match status" value="1"/>
</dbReference>
<name>A0A842I2Z4_9SPHN</name>
<keyword evidence="5" id="KW-0862">Zinc</keyword>
<dbReference type="InterPro" id="IPR050570">
    <property type="entry name" value="Cell_wall_metabolism_enzyme"/>
</dbReference>
<proteinExistence type="predicted"/>
<dbReference type="Proteomes" id="UP000564378">
    <property type="component" value="Unassembled WGS sequence"/>
</dbReference>
<keyword evidence="9" id="KW-0732">Signal</keyword>
<keyword evidence="2" id="KW-0645">Protease</keyword>
<evidence type="ECO:0000256" key="7">
    <source>
        <dbReference type="SAM" id="Coils"/>
    </source>
</evidence>